<dbReference type="SUPFAM" id="SSF47413">
    <property type="entry name" value="lambda repressor-like DNA-binding domains"/>
    <property type="match status" value="1"/>
</dbReference>
<protein>
    <submittedName>
        <fullName evidence="2">Helix-turn-helix transcriptional regulator</fullName>
    </submittedName>
</protein>
<accession>A0A6L9SA78</accession>
<proteinExistence type="predicted"/>
<reference evidence="2 3" key="1">
    <citation type="submission" date="2020-02" db="EMBL/GenBank/DDBJ databases">
        <authorList>
            <person name="Li X.-J."/>
            <person name="Han X.-M."/>
        </authorList>
    </citation>
    <scope>NUCLEOTIDE SEQUENCE [LARGE SCALE GENOMIC DNA]</scope>
    <source>
        <strain evidence="2 3">CCTCC AB 2017055</strain>
    </source>
</reference>
<feature type="domain" description="HTH cro/C1-type" evidence="1">
    <location>
        <begin position="14"/>
        <end position="86"/>
    </location>
</feature>
<evidence type="ECO:0000313" key="2">
    <source>
        <dbReference type="EMBL" id="NEE02285.1"/>
    </source>
</evidence>
<dbReference type="Pfam" id="PF13560">
    <property type="entry name" value="HTH_31"/>
    <property type="match status" value="1"/>
</dbReference>
<evidence type="ECO:0000259" key="1">
    <source>
        <dbReference type="SMART" id="SM00530"/>
    </source>
</evidence>
<dbReference type="AlphaFoldDB" id="A0A6L9SA78"/>
<dbReference type="CDD" id="cd00093">
    <property type="entry name" value="HTH_XRE"/>
    <property type="match status" value="1"/>
</dbReference>
<dbReference type="Proteomes" id="UP000475214">
    <property type="component" value="Unassembled WGS sequence"/>
</dbReference>
<name>A0A6L9SA78_9ACTN</name>
<evidence type="ECO:0000313" key="3">
    <source>
        <dbReference type="Proteomes" id="UP000475214"/>
    </source>
</evidence>
<dbReference type="InterPro" id="IPR010982">
    <property type="entry name" value="Lambda_DNA-bd_dom_sf"/>
</dbReference>
<dbReference type="InterPro" id="IPR041413">
    <property type="entry name" value="MLTR_LBD"/>
</dbReference>
<gene>
    <name evidence="2" type="ORF">G1H10_19105</name>
</gene>
<dbReference type="InterPro" id="IPR001387">
    <property type="entry name" value="Cro/C1-type_HTH"/>
</dbReference>
<dbReference type="EMBL" id="JAAGOA010000014">
    <property type="protein sequence ID" value="NEE02285.1"/>
    <property type="molecule type" value="Genomic_DNA"/>
</dbReference>
<dbReference type="GO" id="GO:0003677">
    <property type="term" value="F:DNA binding"/>
    <property type="evidence" value="ECO:0007669"/>
    <property type="project" value="InterPro"/>
</dbReference>
<dbReference type="Pfam" id="PF17765">
    <property type="entry name" value="MLTR_LBD"/>
    <property type="match status" value="1"/>
</dbReference>
<sequence>MAQDADRRQELGAFLRKRREELVRADFDLPPVGRSRTRGLRREEIAYRAGISVTWYTWLEQGRRTNPSRQVLDAIARNMRLSAAEHEYVLSLAGYAATGPPDTGEAHDAGDAASVPPHLQRLLDAQGASPAFAIPPDWAIAGWNRAYQMLYPNVDTVPAEDRNLLWLIYTDPTIRRMLPDWEVTSRHFLAEYRAEAGPSLGHPVHVALIDRLLGRSPEFARAWAEHRVERFASRERTFRHPAVGDLVFEHHRLAPSDLPDVHVIVYVPRVGTDTGERMRRLLAEPEAAWAVGAVD</sequence>
<comment type="caution">
    <text evidence="2">The sequence shown here is derived from an EMBL/GenBank/DDBJ whole genome shotgun (WGS) entry which is preliminary data.</text>
</comment>
<dbReference type="SMART" id="SM00530">
    <property type="entry name" value="HTH_XRE"/>
    <property type="match status" value="1"/>
</dbReference>
<dbReference type="PANTHER" id="PTHR35010:SF2">
    <property type="entry name" value="BLL4672 PROTEIN"/>
    <property type="match status" value="1"/>
</dbReference>
<dbReference type="PANTHER" id="PTHR35010">
    <property type="entry name" value="BLL4672 PROTEIN-RELATED"/>
    <property type="match status" value="1"/>
</dbReference>
<keyword evidence="3" id="KW-1185">Reference proteome</keyword>
<dbReference type="Gene3D" id="1.10.260.40">
    <property type="entry name" value="lambda repressor-like DNA-binding domains"/>
    <property type="match status" value="1"/>
</dbReference>
<dbReference type="RefSeq" id="WP_163740715.1">
    <property type="nucleotide sequence ID" value="NZ_JAAGOA010000014.1"/>
</dbReference>
<dbReference type="Gene3D" id="3.30.450.180">
    <property type="match status" value="1"/>
</dbReference>
<organism evidence="2 3">
    <name type="scientific">Phytoactinopolyspora halotolerans</name>
    <dbReference type="NCBI Taxonomy" id="1981512"/>
    <lineage>
        <taxon>Bacteria</taxon>
        <taxon>Bacillati</taxon>
        <taxon>Actinomycetota</taxon>
        <taxon>Actinomycetes</taxon>
        <taxon>Jiangellales</taxon>
        <taxon>Jiangellaceae</taxon>
        <taxon>Phytoactinopolyspora</taxon>
    </lineage>
</organism>